<dbReference type="NCBIfam" id="NF040567">
    <property type="entry name" value="SCO2524_fam"/>
    <property type="match status" value="1"/>
</dbReference>
<dbReference type="Proteomes" id="UP001108029">
    <property type="component" value="Unassembled WGS sequence"/>
</dbReference>
<comment type="caution">
    <text evidence="1">The sequence shown here is derived from an EMBL/GenBank/DDBJ whole genome shotgun (WGS) entry which is preliminary data.</text>
</comment>
<name>A0A9Q3VID4_9ACTN</name>
<organism evidence="1 2">
    <name type="scientific">Streptomyces guryensis</name>
    <dbReference type="NCBI Taxonomy" id="2886947"/>
    <lineage>
        <taxon>Bacteria</taxon>
        <taxon>Bacillati</taxon>
        <taxon>Actinomycetota</taxon>
        <taxon>Actinomycetes</taxon>
        <taxon>Kitasatosporales</taxon>
        <taxon>Streptomycetaceae</taxon>
        <taxon>Streptomyces</taxon>
    </lineage>
</organism>
<accession>A0A9Q3VID4</accession>
<evidence type="ECO:0000313" key="1">
    <source>
        <dbReference type="EMBL" id="MCD9872467.1"/>
    </source>
</evidence>
<keyword evidence="2" id="KW-1185">Reference proteome</keyword>
<gene>
    <name evidence="1" type="ORF">LJ657_02005</name>
</gene>
<evidence type="ECO:0000313" key="2">
    <source>
        <dbReference type="Proteomes" id="UP001108029"/>
    </source>
</evidence>
<protein>
    <submittedName>
        <fullName evidence="1">SCO2524 family protein</fullName>
    </submittedName>
</protein>
<dbReference type="InterPro" id="IPR049777">
    <property type="entry name" value="SCO2524-like"/>
</dbReference>
<proteinExistence type="predicted"/>
<dbReference type="EMBL" id="JAJSBI010000001">
    <property type="protein sequence ID" value="MCD9872467.1"/>
    <property type="molecule type" value="Genomic_DNA"/>
</dbReference>
<dbReference type="AlphaFoldDB" id="A0A9Q3VID4"/>
<reference evidence="1" key="1">
    <citation type="submission" date="2021-12" db="EMBL/GenBank/DDBJ databases">
        <authorList>
            <person name="Lee J.-H."/>
            <person name="Kim S.-B."/>
        </authorList>
    </citation>
    <scope>NUCLEOTIDE SEQUENCE</scope>
    <source>
        <strain evidence="1">NR30</strain>
    </source>
</reference>
<sequence>MQIKPRQHLLDIWQAIARHSFEREQWAWGEWGGQSSVADAERLLCLLYPATEIPAFRLDDPDTTQEDVQQALRKAGGRLDLPANLVKAASEFMRNHTGEDKRPTFAGGYYFGSQDKGQGEPTEEQRQLGVVDSFSMSITLCLATLGFLKVYETRTRRSDIQETIAELRSATSNRLTAAMVSLLRSFTVNAFDADSAQGRNLVELLGQGRLSPRQVLSMYQSRFRALRAAIVESLSLGIDVQAGLKDENQFFECGWSWSLVKDAPEVETDEPIGPQPKGAADPVPYLYFTVVALDGIQDLFSDRTLTLGLLNTEQQKLAEALRLRWELTQQYWSGIARFDPERWPLEDIPWRTTGQELESEYFSLSVAAILVHDLMRRRATDDDLARTVTVMERLAERGRITSRMTRDDRTVFELHNAGVKLPLQGSERLGPPMTWSLHDFSAQLLKRTIQLRALSRNLDSHDRLLKLAEDVFDHMWRRRIREGEGTGLWDYVHAAYPEAEIVTRRVPVSWNITERVAEVMVQVHQMYRQPPVRSPELFELAGALLSESAHLLGNEQMEPAPTDDGRHGMQLRNIEVKLRRARTLLDQQPGTAYALALDVLGQLDSLNRAREAAAQGR</sequence>
<dbReference type="RefSeq" id="WP_232646363.1">
    <property type="nucleotide sequence ID" value="NZ_JAJSBI010000001.1"/>
</dbReference>